<dbReference type="GO" id="GO:0016791">
    <property type="term" value="F:phosphatase activity"/>
    <property type="evidence" value="ECO:0007669"/>
    <property type="project" value="TreeGrafter"/>
</dbReference>
<dbReference type="InterPro" id="IPR029033">
    <property type="entry name" value="His_PPase_superfam"/>
</dbReference>
<name>A0A5D4SX72_9BACI</name>
<dbReference type="AlphaFoldDB" id="A0A5D4SX72"/>
<protein>
    <submittedName>
        <fullName evidence="1">Histidine phosphatase family protein</fullName>
    </submittedName>
</protein>
<dbReference type="SMART" id="SM00855">
    <property type="entry name" value="PGAM"/>
    <property type="match status" value="1"/>
</dbReference>
<evidence type="ECO:0000313" key="1">
    <source>
        <dbReference type="EMBL" id="TYS67963.1"/>
    </source>
</evidence>
<dbReference type="Proteomes" id="UP000324517">
    <property type="component" value="Unassembled WGS sequence"/>
</dbReference>
<reference evidence="1 2" key="1">
    <citation type="submission" date="2019-08" db="EMBL/GenBank/DDBJ databases">
        <title>Bacillus genomes from the desert of Cuatro Cienegas, Coahuila.</title>
        <authorList>
            <person name="Olmedo-Alvarez G."/>
        </authorList>
    </citation>
    <scope>NUCLEOTIDE SEQUENCE [LARGE SCALE GENOMIC DNA]</scope>
    <source>
        <strain evidence="1 2">CH98b_3T</strain>
    </source>
</reference>
<dbReference type="SUPFAM" id="SSF53254">
    <property type="entry name" value="Phosphoglycerate mutase-like"/>
    <property type="match status" value="1"/>
</dbReference>
<dbReference type="CDD" id="cd07067">
    <property type="entry name" value="HP_PGM_like"/>
    <property type="match status" value="1"/>
</dbReference>
<dbReference type="OrthoDB" id="2185101at2"/>
<organism evidence="1 2">
    <name type="scientific">Sutcliffiella horikoshii</name>
    <dbReference type="NCBI Taxonomy" id="79883"/>
    <lineage>
        <taxon>Bacteria</taxon>
        <taxon>Bacillati</taxon>
        <taxon>Bacillota</taxon>
        <taxon>Bacilli</taxon>
        <taxon>Bacillales</taxon>
        <taxon>Bacillaceae</taxon>
        <taxon>Sutcliffiella</taxon>
    </lineage>
</organism>
<dbReference type="PANTHER" id="PTHR48100:SF59">
    <property type="entry name" value="ADENOSYLCOBALAMIN_ALPHA-RIBAZOLE PHOSPHATASE"/>
    <property type="match status" value="1"/>
</dbReference>
<dbReference type="GO" id="GO:0005737">
    <property type="term" value="C:cytoplasm"/>
    <property type="evidence" value="ECO:0007669"/>
    <property type="project" value="TreeGrafter"/>
</dbReference>
<dbReference type="Pfam" id="PF00300">
    <property type="entry name" value="His_Phos_1"/>
    <property type="match status" value="1"/>
</dbReference>
<gene>
    <name evidence="1" type="ORF">FZC75_18355</name>
</gene>
<evidence type="ECO:0000313" key="2">
    <source>
        <dbReference type="Proteomes" id="UP000324517"/>
    </source>
</evidence>
<dbReference type="EMBL" id="VTET01000011">
    <property type="protein sequence ID" value="TYS67963.1"/>
    <property type="molecule type" value="Genomic_DNA"/>
</dbReference>
<proteinExistence type="predicted"/>
<sequence length="184" mass="21280">MTNLYFVRHAHSIYTPDEWERPLSEKGYIDAERILALIQPDSIDVVVSSPYKRAVQTVEGVAEYFNREIEIFEDLKERTLTGKPAEDFTEAITKVWEDPNFAWEGGESNIAAQARGVKVIHHLLEKYEGKNVAIGTHGNIMVLIMNYFDKRYDFSFWNGLDMPDIYKLTFDGDVLVGVSRLWER</sequence>
<accession>A0A5D4SX72</accession>
<dbReference type="InterPro" id="IPR013078">
    <property type="entry name" value="His_Pase_superF_clade-1"/>
</dbReference>
<dbReference type="PANTHER" id="PTHR48100">
    <property type="entry name" value="BROAD-SPECIFICITY PHOSPHATASE YOR283W-RELATED"/>
    <property type="match status" value="1"/>
</dbReference>
<dbReference type="Gene3D" id="3.40.50.1240">
    <property type="entry name" value="Phosphoglycerate mutase-like"/>
    <property type="match status" value="1"/>
</dbReference>
<comment type="caution">
    <text evidence="1">The sequence shown here is derived from an EMBL/GenBank/DDBJ whole genome shotgun (WGS) entry which is preliminary data.</text>
</comment>
<dbReference type="InterPro" id="IPR050275">
    <property type="entry name" value="PGM_Phosphatase"/>
</dbReference>
<dbReference type="RefSeq" id="WP_148980310.1">
    <property type="nucleotide sequence ID" value="NZ_JBNILM010000012.1"/>
</dbReference>